<dbReference type="InterPro" id="IPR031107">
    <property type="entry name" value="Small_HSP"/>
</dbReference>
<evidence type="ECO:0000313" key="5">
    <source>
        <dbReference type="EMBL" id="CAI8012426.1"/>
    </source>
</evidence>
<dbReference type="InterPro" id="IPR002068">
    <property type="entry name" value="A-crystallin/Hsp20_dom"/>
</dbReference>
<dbReference type="Proteomes" id="UP001174909">
    <property type="component" value="Unassembled WGS sequence"/>
</dbReference>
<proteinExistence type="inferred from homology"/>
<dbReference type="PANTHER" id="PTHR11527">
    <property type="entry name" value="HEAT-SHOCK PROTEIN 20 FAMILY MEMBER"/>
    <property type="match status" value="1"/>
</dbReference>
<evidence type="ECO:0000256" key="3">
    <source>
        <dbReference type="RuleBase" id="RU003616"/>
    </source>
</evidence>
<dbReference type="Pfam" id="PF00011">
    <property type="entry name" value="HSP20"/>
    <property type="match status" value="1"/>
</dbReference>
<dbReference type="CDD" id="cd06464">
    <property type="entry name" value="ACD_sHsps-like"/>
    <property type="match status" value="1"/>
</dbReference>
<comment type="caution">
    <text evidence="5">The sequence shown here is derived from an EMBL/GenBank/DDBJ whole genome shotgun (WGS) entry which is preliminary data.</text>
</comment>
<dbReference type="Gene3D" id="2.60.40.790">
    <property type="match status" value="1"/>
</dbReference>
<sequence length="139" mass="15245">MDHARRGFSQPTSGSGEMEGWAIPLDVVKGGDNILVQASMPGVNPSDLSVTIENDVLTIRGQTSVDSERQEGSYLMRERHTGSFHRSLRLPDTLDVDKADTRYDHGVLTISFPKLEAKQARQLHITVGEGNQVVEGDKS</sequence>
<keyword evidence="6" id="KW-1185">Reference proteome</keyword>
<evidence type="ECO:0000256" key="2">
    <source>
        <dbReference type="PROSITE-ProRule" id="PRU00285"/>
    </source>
</evidence>
<keyword evidence="1 5" id="KW-0346">Stress response</keyword>
<dbReference type="EMBL" id="CASHTH010001184">
    <property type="protein sequence ID" value="CAI8012426.1"/>
    <property type="molecule type" value="Genomic_DNA"/>
</dbReference>
<evidence type="ECO:0000259" key="4">
    <source>
        <dbReference type="PROSITE" id="PS01031"/>
    </source>
</evidence>
<name>A0AA35RLF4_GEOBA</name>
<dbReference type="PROSITE" id="PS01031">
    <property type="entry name" value="SHSP"/>
    <property type="match status" value="1"/>
</dbReference>
<evidence type="ECO:0000256" key="1">
    <source>
        <dbReference type="ARBA" id="ARBA00023016"/>
    </source>
</evidence>
<protein>
    <submittedName>
        <fullName evidence="5">Small heat shock protein C2</fullName>
    </submittedName>
</protein>
<evidence type="ECO:0000313" key="6">
    <source>
        <dbReference type="Proteomes" id="UP001174909"/>
    </source>
</evidence>
<dbReference type="AlphaFoldDB" id="A0AA35RLF4"/>
<dbReference type="InterPro" id="IPR008978">
    <property type="entry name" value="HSP20-like_chaperone"/>
</dbReference>
<gene>
    <name evidence="5" type="ORF">GBAR_LOCUS7973</name>
</gene>
<reference evidence="5" key="1">
    <citation type="submission" date="2023-03" db="EMBL/GenBank/DDBJ databases">
        <authorList>
            <person name="Steffen K."/>
            <person name="Cardenas P."/>
        </authorList>
    </citation>
    <scope>NUCLEOTIDE SEQUENCE</scope>
</reference>
<feature type="domain" description="SHSP" evidence="4">
    <location>
        <begin position="16"/>
        <end position="128"/>
    </location>
</feature>
<comment type="similarity">
    <text evidence="2 3">Belongs to the small heat shock protein (HSP20) family.</text>
</comment>
<dbReference type="SUPFAM" id="SSF49764">
    <property type="entry name" value="HSP20-like chaperones"/>
    <property type="match status" value="1"/>
</dbReference>
<accession>A0AA35RLF4</accession>
<organism evidence="5 6">
    <name type="scientific">Geodia barretti</name>
    <name type="common">Barrett's horny sponge</name>
    <dbReference type="NCBI Taxonomy" id="519541"/>
    <lineage>
        <taxon>Eukaryota</taxon>
        <taxon>Metazoa</taxon>
        <taxon>Porifera</taxon>
        <taxon>Demospongiae</taxon>
        <taxon>Heteroscleromorpha</taxon>
        <taxon>Tetractinellida</taxon>
        <taxon>Astrophorina</taxon>
        <taxon>Geodiidae</taxon>
        <taxon>Geodia</taxon>
    </lineage>
</organism>